<evidence type="ECO:0000256" key="1">
    <source>
        <dbReference type="SAM" id="MobiDB-lite"/>
    </source>
</evidence>
<evidence type="ECO:0000313" key="2">
    <source>
        <dbReference type="EMBL" id="MFI7442292.1"/>
    </source>
</evidence>
<gene>
    <name evidence="2" type="ORF">ACIBP5_20190</name>
</gene>
<feature type="region of interest" description="Disordered" evidence="1">
    <location>
        <begin position="166"/>
        <end position="265"/>
    </location>
</feature>
<organism evidence="2 3">
    <name type="scientific">Nonomuraea indica</name>
    <dbReference type="NCBI Taxonomy" id="1581193"/>
    <lineage>
        <taxon>Bacteria</taxon>
        <taxon>Bacillati</taxon>
        <taxon>Actinomycetota</taxon>
        <taxon>Actinomycetes</taxon>
        <taxon>Streptosporangiales</taxon>
        <taxon>Streptosporangiaceae</taxon>
        <taxon>Nonomuraea</taxon>
    </lineage>
</organism>
<evidence type="ECO:0000313" key="3">
    <source>
        <dbReference type="Proteomes" id="UP001612928"/>
    </source>
</evidence>
<sequence>MVSEFHPGDDRYAARTTTAQPQGAGRETAQQARSAAGQVAGTAMEQAQNVAGEARAQTQKVVGRLQDRLGEQAQRQSGRAANQIRLWADELAVMGDSAKPDSPLHGVVQQIAGRGRQAADYLENQGLAGVIQEVQEFARRRPGLFLAGMAAAGFLIGRAAKAVTGAQDQGSTGQGPPETEGLYGPSSPQDAEGSYGTGLPGAQEAPGSQGLTAPEGLTGSHGTTGAEGLTGPERLTGSPRPTGSGLPGEDDAMPPAPGGYGGEAR</sequence>
<comment type="caution">
    <text evidence="2">The sequence shown here is derived from an EMBL/GenBank/DDBJ whole genome shotgun (WGS) entry which is preliminary data.</text>
</comment>
<feature type="compositionally biased region" description="Basic and acidic residues" evidence="1">
    <location>
        <begin position="1"/>
        <end position="13"/>
    </location>
</feature>
<dbReference type="Proteomes" id="UP001612928">
    <property type="component" value="Unassembled WGS sequence"/>
</dbReference>
<dbReference type="RefSeq" id="WP_397022246.1">
    <property type="nucleotide sequence ID" value="NZ_JBITMB010000004.1"/>
</dbReference>
<proteinExistence type="predicted"/>
<feature type="region of interest" description="Disordered" evidence="1">
    <location>
        <begin position="1"/>
        <end position="56"/>
    </location>
</feature>
<accession>A0ABW8A685</accession>
<name>A0ABW8A685_9ACTN</name>
<protein>
    <submittedName>
        <fullName evidence="2">Uncharacterized protein</fullName>
    </submittedName>
</protein>
<reference evidence="2 3" key="1">
    <citation type="submission" date="2024-10" db="EMBL/GenBank/DDBJ databases">
        <title>The Natural Products Discovery Center: Release of the First 8490 Sequenced Strains for Exploring Actinobacteria Biosynthetic Diversity.</title>
        <authorList>
            <person name="Kalkreuter E."/>
            <person name="Kautsar S.A."/>
            <person name="Yang D."/>
            <person name="Bader C.D."/>
            <person name="Teijaro C.N."/>
            <person name="Fluegel L."/>
            <person name="Davis C.M."/>
            <person name="Simpson J.R."/>
            <person name="Lauterbach L."/>
            <person name="Steele A.D."/>
            <person name="Gui C."/>
            <person name="Meng S."/>
            <person name="Li G."/>
            <person name="Viehrig K."/>
            <person name="Ye F."/>
            <person name="Su P."/>
            <person name="Kiefer A.F."/>
            <person name="Nichols A."/>
            <person name="Cepeda A.J."/>
            <person name="Yan W."/>
            <person name="Fan B."/>
            <person name="Jiang Y."/>
            <person name="Adhikari A."/>
            <person name="Zheng C.-J."/>
            <person name="Schuster L."/>
            <person name="Cowan T.M."/>
            <person name="Smanski M.J."/>
            <person name="Chevrette M.G."/>
            <person name="De Carvalho L.P.S."/>
            <person name="Shen B."/>
        </authorList>
    </citation>
    <scope>NUCLEOTIDE SEQUENCE [LARGE SCALE GENOMIC DNA]</scope>
    <source>
        <strain evidence="2 3">NPDC049503</strain>
    </source>
</reference>
<keyword evidence="3" id="KW-1185">Reference proteome</keyword>
<dbReference type="EMBL" id="JBITMB010000004">
    <property type="protein sequence ID" value="MFI7442292.1"/>
    <property type="molecule type" value="Genomic_DNA"/>
</dbReference>